<dbReference type="Proteomes" id="UP001432014">
    <property type="component" value="Chromosome"/>
</dbReference>
<dbReference type="RefSeq" id="WP_329611767.1">
    <property type="nucleotide sequence ID" value="NZ_CP108482.1"/>
</dbReference>
<protein>
    <recommendedName>
        <fullName evidence="4">Apolipoprotein N-acyltransferase</fullName>
    </recommendedName>
</protein>
<sequence length="72" mass="8151">MMGQWCGNVLNGKTDDFMACPRQHDLIGSRQLFQPASRLGTFHLIENGLNLGLLVLALAVTWWRVRRPRTTA</sequence>
<evidence type="ECO:0000256" key="1">
    <source>
        <dbReference type="SAM" id="Phobius"/>
    </source>
</evidence>
<keyword evidence="3" id="KW-1185">Reference proteome</keyword>
<evidence type="ECO:0000313" key="2">
    <source>
        <dbReference type="EMBL" id="WUS61107.1"/>
    </source>
</evidence>
<keyword evidence="1" id="KW-0812">Transmembrane</keyword>
<reference evidence="2 3" key="1">
    <citation type="submission" date="2022-10" db="EMBL/GenBank/DDBJ databases">
        <title>The complete genomes of actinobacterial strains from the NBC collection.</title>
        <authorList>
            <person name="Joergensen T.S."/>
            <person name="Alvarez Arevalo M."/>
            <person name="Sterndorff E.B."/>
            <person name="Faurdal D."/>
            <person name="Vuksanovic O."/>
            <person name="Mourched A.-S."/>
            <person name="Charusanti P."/>
            <person name="Shaw S."/>
            <person name="Blin K."/>
            <person name="Weber T."/>
        </authorList>
    </citation>
    <scope>NUCLEOTIDE SEQUENCE [LARGE SCALE GENOMIC DNA]</scope>
    <source>
        <strain evidence="2 3">NBC_01247</strain>
    </source>
</reference>
<organism evidence="2 3">
    <name type="scientific">Kitasatospora herbaricolor</name>
    <dbReference type="NCBI Taxonomy" id="68217"/>
    <lineage>
        <taxon>Bacteria</taxon>
        <taxon>Bacillati</taxon>
        <taxon>Actinomycetota</taxon>
        <taxon>Actinomycetes</taxon>
        <taxon>Kitasatosporales</taxon>
        <taxon>Streptomycetaceae</taxon>
        <taxon>Kitasatospora</taxon>
    </lineage>
</organism>
<feature type="transmembrane region" description="Helical" evidence="1">
    <location>
        <begin position="48"/>
        <end position="65"/>
    </location>
</feature>
<keyword evidence="1" id="KW-1133">Transmembrane helix</keyword>
<dbReference type="EMBL" id="CP108482">
    <property type="protein sequence ID" value="WUS61107.1"/>
    <property type="molecule type" value="Genomic_DNA"/>
</dbReference>
<accession>A0ABZ1WK87</accession>
<keyword evidence="1" id="KW-0472">Membrane</keyword>
<name>A0ABZ1WK87_9ACTN</name>
<evidence type="ECO:0008006" key="4">
    <source>
        <dbReference type="Google" id="ProtNLM"/>
    </source>
</evidence>
<evidence type="ECO:0000313" key="3">
    <source>
        <dbReference type="Proteomes" id="UP001432014"/>
    </source>
</evidence>
<proteinExistence type="predicted"/>
<gene>
    <name evidence="2" type="ORF">OG469_39805</name>
</gene>